<dbReference type="Proteomes" id="UP000184330">
    <property type="component" value="Unassembled WGS sequence"/>
</dbReference>
<dbReference type="PANTHER" id="PTHR33112">
    <property type="entry name" value="DOMAIN PROTEIN, PUTATIVE-RELATED"/>
    <property type="match status" value="1"/>
</dbReference>
<dbReference type="AlphaFoldDB" id="A0A1L7WBI9"/>
<accession>A0A1L7WBI9</accession>
<evidence type="ECO:0000259" key="2">
    <source>
        <dbReference type="Pfam" id="PF06985"/>
    </source>
</evidence>
<dbReference type="Pfam" id="PF06985">
    <property type="entry name" value="HET"/>
    <property type="match status" value="1"/>
</dbReference>
<name>A0A1L7WBI9_9HELO</name>
<dbReference type="InterPro" id="IPR010730">
    <property type="entry name" value="HET"/>
</dbReference>
<feature type="region of interest" description="Disordered" evidence="1">
    <location>
        <begin position="1"/>
        <end position="22"/>
    </location>
</feature>
<proteinExistence type="predicted"/>
<evidence type="ECO:0000313" key="4">
    <source>
        <dbReference type="Proteomes" id="UP000184330"/>
    </source>
</evidence>
<evidence type="ECO:0000313" key="3">
    <source>
        <dbReference type="EMBL" id="CZR50148.1"/>
    </source>
</evidence>
<dbReference type="PANTHER" id="PTHR33112:SF13">
    <property type="entry name" value="HETEROKARYON INCOMPATIBILITY DOMAIN-CONTAINING PROTEIN"/>
    <property type="match status" value="1"/>
</dbReference>
<sequence>MACHFQRPWQAVKSRSSTNGDPLGPAGMKWVASLLDDCLQNHKGCLSTEQAQLPRRILVLDDSSEDNITVRLEENELKPGRYATLSHCWGDQQRCTTIRENLEERKLGIPWNEIPKTFQDSIIYCLKLGIRYLWIDALCIIQNDNRDWEVESSKMAAIYQNSFITLAATAAQSDSGGCFMDAPIFRAEYELSAPEESGLILVREKLHHWEPAQTEVFMRRDPLLTRGWVFQERILSPRMVHFCSQELVWECASLIKCECGGVDPRAGTKSHFAPVLGGLEKVERHNHNYSCYQAAKIICPELFRRGHSRSDKPDSDDSDSNDPGSRNEDLLPLRLVSPEAQAFLEEWQLNMNASEKWHRIVEEYSALQLTKSSDRLPALSGLAVRSASFLRSYAAGLWKETVASDILWRVDQLQLNSGRPVERGPSWSWVSVNSRVKYWAIEKTRSSQQAEASRNLRKITCAVKVKGENQFGEVQSGTLVTTGYMRTAILNYMDDWVKDSGQDVRKEHNPLMYRLSIDQLYLPFYADYILSGEGKDNVPDNAEIFLLEIFPNICLVLKNTWQAYIFNRIGIFKTTTEFEQNYGTNIMSKAPEQSGGAN</sequence>
<dbReference type="OrthoDB" id="3562689at2759"/>
<gene>
    <name evidence="3" type="ORF">PAC_00020</name>
</gene>
<reference evidence="3 4" key="1">
    <citation type="submission" date="2016-03" db="EMBL/GenBank/DDBJ databases">
        <authorList>
            <person name="Ploux O."/>
        </authorList>
    </citation>
    <scope>NUCLEOTIDE SEQUENCE [LARGE SCALE GENOMIC DNA]</scope>
    <source>
        <strain evidence="3 4">UAMH 11012</strain>
    </source>
</reference>
<protein>
    <recommendedName>
        <fullName evidence="2">Heterokaryon incompatibility domain-containing protein</fullName>
    </recommendedName>
</protein>
<organism evidence="3 4">
    <name type="scientific">Phialocephala subalpina</name>
    <dbReference type="NCBI Taxonomy" id="576137"/>
    <lineage>
        <taxon>Eukaryota</taxon>
        <taxon>Fungi</taxon>
        <taxon>Dikarya</taxon>
        <taxon>Ascomycota</taxon>
        <taxon>Pezizomycotina</taxon>
        <taxon>Leotiomycetes</taxon>
        <taxon>Helotiales</taxon>
        <taxon>Mollisiaceae</taxon>
        <taxon>Phialocephala</taxon>
        <taxon>Phialocephala fortinii species complex</taxon>
    </lineage>
</organism>
<keyword evidence="4" id="KW-1185">Reference proteome</keyword>
<evidence type="ECO:0000256" key="1">
    <source>
        <dbReference type="SAM" id="MobiDB-lite"/>
    </source>
</evidence>
<feature type="region of interest" description="Disordered" evidence="1">
    <location>
        <begin position="307"/>
        <end position="331"/>
    </location>
</feature>
<feature type="domain" description="Heterokaryon incompatibility" evidence="2">
    <location>
        <begin position="82"/>
        <end position="232"/>
    </location>
</feature>
<dbReference type="EMBL" id="FJOG01000001">
    <property type="protein sequence ID" value="CZR50148.1"/>
    <property type="molecule type" value="Genomic_DNA"/>
</dbReference>